<feature type="transmembrane region" description="Helical" evidence="6">
    <location>
        <begin position="514"/>
        <end position="534"/>
    </location>
</feature>
<evidence type="ECO:0000256" key="5">
    <source>
        <dbReference type="ARBA" id="ARBA00023136"/>
    </source>
</evidence>
<comment type="subcellular location">
    <subcellularLocation>
        <location evidence="1">Cell membrane</location>
        <topology evidence="1">Multi-pass membrane protein</topology>
    </subcellularLocation>
</comment>
<dbReference type="Pfam" id="PF03606">
    <property type="entry name" value="DcuC"/>
    <property type="match status" value="2"/>
</dbReference>
<keyword evidence="3 6" id="KW-0812">Transmembrane</keyword>
<feature type="transmembrane region" description="Helical" evidence="6">
    <location>
        <begin position="269"/>
        <end position="289"/>
    </location>
</feature>
<evidence type="ECO:0000256" key="4">
    <source>
        <dbReference type="ARBA" id="ARBA00022989"/>
    </source>
</evidence>
<feature type="transmembrane region" description="Helical" evidence="6">
    <location>
        <begin position="482"/>
        <end position="502"/>
    </location>
</feature>
<feature type="transmembrane region" description="Helical" evidence="6">
    <location>
        <begin position="128"/>
        <end position="147"/>
    </location>
</feature>
<keyword evidence="5 6" id="KW-0472">Membrane</keyword>
<dbReference type="InterPro" id="IPR018385">
    <property type="entry name" value="C4_dicarb_anaerob_car-like"/>
</dbReference>
<evidence type="ECO:0000313" key="7">
    <source>
        <dbReference type="EMBL" id="MPL92719.1"/>
    </source>
</evidence>
<reference evidence="7" key="1">
    <citation type="submission" date="2019-08" db="EMBL/GenBank/DDBJ databases">
        <authorList>
            <person name="Kucharzyk K."/>
            <person name="Murdoch R.W."/>
            <person name="Higgins S."/>
            <person name="Loffler F."/>
        </authorList>
    </citation>
    <scope>NUCLEOTIDE SEQUENCE</scope>
</reference>
<comment type="caution">
    <text evidence="7">The sequence shown here is derived from an EMBL/GenBank/DDBJ whole genome shotgun (WGS) entry which is preliminary data.</text>
</comment>
<dbReference type="GO" id="GO:0005886">
    <property type="term" value="C:plasma membrane"/>
    <property type="evidence" value="ECO:0007669"/>
    <property type="project" value="UniProtKB-SubCell"/>
</dbReference>
<evidence type="ECO:0000256" key="2">
    <source>
        <dbReference type="ARBA" id="ARBA00022475"/>
    </source>
</evidence>
<feature type="transmembrane region" description="Helical" evidence="6">
    <location>
        <begin position="83"/>
        <end position="107"/>
    </location>
</feature>
<feature type="transmembrane region" description="Helical" evidence="6">
    <location>
        <begin position="384"/>
        <end position="405"/>
    </location>
</feature>
<feature type="transmembrane region" description="Helical" evidence="6">
    <location>
        <begin position="153"/>
        <end position="169"/>
    </location>
</feature>
<proteinExistence type="predicted"/>
<gene>
    <name evidence="7" type="ORF">SDC9_38832</name>
</gene>
<protein>
    <recommendedName>
        <fullName evidence="8">Short-chain fatty acid transporter</fullName>
    </recommendedName>
</protein>
<feature type="transmembrane region" description="Helical" evidence="6">
    <location>
        <begin position="181"/>
        <end position="203"/>
    </location>
</feature>
<feature type="transmembrane region" description="Helical" evidence="6">
    <location>
        <begin position="301"/>
        <end position="322"/>
    </location>
</feature>
<evidence type="ECO:0000256" key="1">
    <source>
        <dbReference type="ARBA" id="ARBA00004651"/>
    </source>
</evidence>
<keyword evidence="2" id="KW-1003">Cell membrane</keyword>
<dbReference type="PANTHER" id="PTHR43652:SF2">
    <property type="entry name" value="BASIC AMINO ACID ANTIPORTER YFCC-RELATED"/>
    <property type="match status" value="1"/>
</dbReference>
<feature type="transmembrane region" description="Helical" evidence="6">
    <location>
        <begin position="12"/>
        <end position="32"/>
    </location>
</feature>
<dbReference type="InterPro" id="IPR051679">
    <property type="entry name" value="DASS-Related_Transporters"/>
</dbReference>
<feature type="transmembrane region" description="Helical" evidence="6">
    <location>
        <begin position="355"/>
        <end position="372"/>
    </location>
</feature>
<feature type="transmembrane region" description="Helical" evidence="6">
    <location>
        <begin position="215"/>
        <end position="233"/>
    </location>
</feature>
<accession>A0A644VMU7</accession>
<evidence type="ECO:0000256" key="6">
    <source>
        <dbReference type="SAM" id="Phobius"/>
    </source>
</evidence>
<evidence type="ECO:0000256" key="3">
    <source>
        <dbReference type="ARBA" id="ARBA00022692"/>
    </source>
</evidence>
<feature type="transmembrane region" description="Helical" evidence="6">
    <location>
        <begin position="329"/>
        <end position="349"/>
    </location>
</feature>
<sequence length="537" mass="59490">MSDQLKKKRQIPSTYVIVFTIILIAAAATWFVPGGAFDRQKVMVNGDERDIVVQGSYHETESNPQSWEILSSIYDGFVDKADIIVFILVIGASFWIINTSKALDIGIIKFLNRAERLEKYKVFRKIGIRNLLIVLIMLMFSIFGAVFGMSEETIAFVIIFVPLSVKMGFDSIVGVSMCFVGAALGFAGALFNPFTIGIAQGIAQLPLFSGLEYRLFMWIVLNIFGITYILIYANKIYKNPQRSVVYETDEYWRNRAASEENPVETKAGVSAWVTFFIITLSLVAFWIKYPLTDIKVGTMSITIPALPILAVLFVIPGIWLLLRKSVQLYILHIMLFTTISLVVGVLGFSWNIREIAALFFGMGLMGGIAANYRPNEFTKHFLDGAKDIFSAALIVGLAGGIIIILQEGGIVDTLLNSLSSLFSHNRYTAVSGMYVVQTSINLIMPSGSAKAALTMPLMAPFSDLIGISRQASVIAYQLGDGITNMITPVSGVLLGVLSMARIPYERWFKWAWKFILMLIILGFLLLIPTVTLTLNGF</sequence>
<organism evidence="7">
    <name type="scientific">bioreactor metagenome</name>
    <dbReference type="NCBI Taxonomy" id="1076179"/>
    <lineage>
        <taxon>unclassified sequences</taxon>
        <taxon>metagenomes</taxon>
        <taxon>ecological metagenomes</taxon>
    </lineage>
</organism>
<name>A0A644VMU7_9ZZZZ</name>
<dbReference type="AlphaFoldDB" id="A0A644VMU7"/>
<dbReference type="EMBL" id="VSSQ01000368">
    <property type="protein sequence ID" value="MPL92719.1"/>
    <property type="molecule type" value="Genomic_DNA"/>
</dbReference>
<dbReference type="PANTHER" id="PTHR43652">
    <property type="entry name" value="BASIC AMINO ACID ANTIPORTER YFCC-RELATED"/>
    <property type="match status" value="1"/>
</dbReference>
<evidence type="ECO:0008006" key="8">
    <source>
        <dbReference type="Google" id="ProtNLM"/>
    </source>
</evidence>
<keyword evidence="4 6" id="KW-1133">Transmembrane helix</keyword>